<organism evidence="1 2">
    <name type="scientific">Marasmiellus scandens</name>
    <dbReference type="NCBI Taxonomy" id="2682957"/>
    <lineage>
        <taxon>Eukaryota</taxon>
        <taxon>Fungi</taxon>
        <taxon>Dikarya</taxon>
        <taxon>Basidiomycota</taxon>
        <taxon>Agaricomycotina</taxon>
        <taxon>Agaricomycetes</taxon>
        <taxon>Agaricomycetidae</taxon>
        <taxon>Agaricales</taxon>
        <taxon>Marasmiineae</taxon>
        <taxon>Omphalotaceae</taxon>
        <taxon>Marasmiellus</taxon>
    </lineage>
</organism>
<accession>A0ABR1K3I6</accession>
<sequence length="667" mass="75080">MNEMIKSLTDNDKFRTFIEAIPRSVYNSHQNKVWEQNAKLFTPLMYGSEQNIWSCIGQFAAKSEYWADGFQIQCAQACAQAIWALVQVYVTPAATVPEDSTGPKNVMDSVASADPAEQQKHFLQFAQSMPSLLKTLAASPDDLNELCSALMALGIQWIDMLDPLANIIEGQKHILEIFQAVSPYADKLEVSGAILDMILAALKHKYSSKVKNIISGNKKNARNIIQVVILAGYIEKFPNPDKTPPNFGEICNLIYPWSKPPFEVDGLDHIALSTVLQHSLKKLFPQTALKKCVEPASESSAPVDEKSEPAADVFFWFLRVIHSTIKPISLQTDESLFRQFVLQYFHKKHQDHPPALNAWKGEGLECIGQYVLKEMQNVNSEQFDICIDISIILLASASHSPNKREFYTGLFDILRTFSPFDAERKKKYLLLKTLLDLVVCIRLVPPSEFYEPLPKNSDSELATGEVAVPYLHWELSRLNTLDKASFRDTLAVAIVSRYIELRRKNELSPCDSVLKKLGYALSVKPKVEEDVQVMFAEKVSKLWQTDPKTESVKSTLLDVIGFVNCWGPFSSEWITSQPAAEILSGLNGLPELEQYDPRMKITVDPQVPKALLEISSDSLAANIHDGECDSDIRPQCFHTYLVQQQLCMYLPFLLVSFLVPSSHTRMP</sequence>
<reference evidence="1 2" key="1">
    <citation type="submission" date="2024-01" db="EMBL/GenBank/DDBJ databases">
        <title>A draft genome for the cacao thread blight pathogen Marasmiellus scandens.</title>
        <authorList>
            <person name="Baruah I.K."/>
            <person name="Leung J."/>
            <person name="Bukari Y."/>
            <person name="Amoako-Attah I."/>
            <person name="Meinhardt L.W."/>
            <person name="Bailey B.A."/>
            <person name="Cohen S.P."/>
        </authorList>
    </citation>
    <scope>NUCLEOTIDE SEQUENCE [LARGE SCALE GENOMIC DNA]</scope>
    <source>
        <strain evidence="1 2">GH-19</strain>
    </source>
</reference>
<evidence type="ECO:0000313" key="1">
    <source>
        <dbReference type="EMBL" id="KAK7471147.1"/>
    </source>
</evidence>
<proteinExistence type="predicted"/>
<gene>
    <name evidence="1" type="ORF">VKT23_002559</name>
</gene>
<comment type="caution">
    <text evidence="1">The sequence shown here is derived from an EMBL/GenBank/DDBJ whole genome shotgun (WGS) entry which is preliminary data.</text>
</comment>
<dbReference type="EMBL" id="JBANRG010000002">
    <property type="protein sequence ID" value="KAK7471147.1"/>
    <property type="molecule type" value="Genomic_DNA"/>
</dbReference>
<evidence type="ECO:0000313" key="2">
    <source>
        <dbReference type="Proteomes" id="UP001498398"/>
    </source>
</evidence>
<name>A0ABR1K3I6_9AGAR</name>
<dbReference type="Proteomes" id="UP001498398">
    <property type="component" value="Unassembled WGS sequence"/>
</dbReference>
<keyword evidence="2" id="KW-1185">Reference proteome</keyword>
<protein>
    <submittedName>
        <fullName evidence="1">Uncharacterized protein</fullName>
    </submittedName>
</protein>